<keyword evidence="8" id="KW-0276">Fatty acid metabolism</keyword>
<evidence type="ECO:0000313" key="10">
    <source>
        <dbReference type="EMBL" id="KGE71601.1"/>
    </source>
</evidence>
<feature type="binding site" evidence="7">
    <location>
        <begin position="63"/>
        <end position="64"/>
    </location>
    <ligand>
        <name>NADP(+)</name>
        <dbReference type="ChEBI" id="CHEBI:58349"/>
    </ligand>
</feature>
<dbReference type="CDD" id="cd05333">
    <property type="entry name" value="BKR_SDR_c"/>
    <property type="match status" value="1"/>
</dbReference>
<dbReference type="InterPro" id="IPR036291">
    <property type="entry name" value="NAD(P)-bd_dom_sf"/>
</dbReference>
<dbReference type="NCBIfam" id="NF009466">
    <property type="entry name" value="PRK12826.1-2"/>
    <property type="match status" value="1"/>
</dbReference>
<dbReference type="PANTHER" id="PTHR42760:SF133">
    <property type="entry name" value="3-OXOACYL-[ACYL-CARRIER-PROTEIN] REDUCTASE"/>
    <property type="match status" value="1"/>
</dbReference>
<evidence type="ECO:0000313" key="11">
    <source>
        <dbReference type="Proteomes" id="UP000029692"/>
    </source>
</evidence>
<dbReference type="InterPro" id="IPR057326">
    <property type="entry name" value="KR_dom"/>
</dbReference>
<dbReference type="PROSITE" id="PS00061">
    <property type="entry name" value="ADH_SHORT"/>
    <property type="match status" value="1"/>
</dbReference>
<dbReference type="PRINTS" id="PR00081">
    <property type="entry name" value="GDHRDH"/>
</dbReference>
<feature type="binding site" evidence="7">
    <location>
        <position position="90"/>
    </location>
    <ligand>
        <name>NADP(+)</name>
        <dbReference type="ChEBI" id="CHEBI:58349"/>
    </ligand>
</feature>
<dbReference type="Pfam" id="PF13561">
    <property type="entry name" value="adh_short_C2"/>
    <property type="match status" value="1"/>
</dbReference>
<dbReference type="FunFam" id="3.40.50.720:FF:000115">
    <property type="entry name" value="3-oxoacyl-[acyl-carrier-protein] reductase FabG"/>
    <property type="match status" value="1"/>
</dbReference>
<evidence type="ECO:0000256" key="3">
    <source>
        <dbReference type="ARBA" id="ARBA00022857"/>
    </source>
</evidence>
<keyword evidence="3 7" id="KW-0521">NADP</keyword>
<dbReference type="OrthoDB" id="9803333at2"/>
<sequence length="247" mass="26567">MMLQGKTAVVTGGSRGIGREIVLSFLHQGASIYYLDLQEGEYLGEYQKLAQEHGAQAFFKEANVADEERVNQVFDEIAKEAGSIDILVNNAGITRDTLIFRMKTEDWKSVLDVNLSSAFYCSRAVSRQMIKQRGGSIINVASIVGVIGNAGQTNYSASKAGLIGLTKSLAREVASRGVRVNAVAPGFIVTPMTDKLNEEQKGALYSQIPLGRLGDPEEVAKVILFLASDLSSYVTGEVLKITGGLGM</sequence>
<feature type="domain" description="Ketoreductase" evidence="9">
    <location>
        <begin position="6"/>
        <end position="186"/>
    </location>
</feature>
<protein>
    <recommendedName>
        <fullName evidence="8">3-oxoacyl-[acyl-carrier-protein] reductase</fullName>
        <ecNumber evidence="8">1.1.1.100</ecNumber>
    </recommendedName>
</protein>
<dbReference type="GO" id="GO:0048038">
    <property type="term" value="F:quinone binding"/>
    <property type="evidence" value="ECO:0007669"/>
    <property type="project" value="TreeGrafter"/>
</dbReference>
<comment type="catalytic activity">
    <reaction evidence="5 8">
        <text>a (3R)-hydroxyacyl-[ACP] + NADP(+) = a 3-oxoacyl-[ACP] + NADPH + H(+)</text>
        <dbReference type="Rhea" id="RHEA:17397"/>
        <dbReference type="Rhea" id="RHEA-COMP:9916"/>
        <dbReference type="Rhea" id="RHEA-COMP:9945"/>
        <dbReference type="ChEBI" id="CHEBI:15378"/>
        <dbReference type="ChEBI" id="CHEBI:57783"/>
        <dbReference type="ChEBI" id="CHEBI:58349"/>
        <dbReference type="ChEBI" id="CHEBI:78776"/>
        <dbReference type="ChEBI" id="CHEBI:78827"/>
        <dbReference type="EC" id="1.1.1.100"/>
    </reaction>
</comment>
<comment type="pathway">
    <text evidence="8">Lipid metabolism; fatty acid biosynthesis.</text>
</comment>
<evidence type="ECO:0000256" key="4">
    <source>
        <dbReference type="ARBA" id="ARBA00023002"/>
    </source>
</evidence>
<dbReference type="EC" id="1.1.1.100" evidence="8"/>
<proteinExistence type="inferred from homology"/>
<dbReference type="PRINTS" id="PR00080">
    <property type="entry name" value="SDRFAMILY"/>
</dbReference>
<dbReference type="InterPro" id="IPR020904">
    <property type="entry name" value="Sc_DH/Rdtase_CS"/>
</dbReference>
<feature type="binding site" evidence="7">
    <location>
        <position position="188"/>
    </location>
    <ligand>
        <name>NADP(+)</name>
        <dbReference type="ChEBI" id="CHEBI:58349"/>
    </ligand>
</feature>
<evidence type="ECO:0000256" key="1">
    <source>
        <dbReference type="ARBA" id="ARBA00002607"/>
    </source>
</evidence>
<evidence type="ECO:0000256" key="6">
    <source>
        <dbReference type="PIRSR" id="PIRSR611284-1"/>
    </source>
</evidence>
<dbReference type="GO" id="GO:0051287">
    <property type="term" value="F:NAD binding"/>
    <property type="evidence" value="ECO:0007669"/>
    <property type="project" value="UniProtKB-UniRule"/>
</dbReference>
<evidence type="ECO:0000256" key="2">
    <source>
        <dbReference type="ARBA" id="ARBA00006484"/>
    </source>
</evidence>
<feature type="active site" description="Proton acceptor" evidence="6">
    <location>
        <position position="155"/>
    </location>
</feature>
<dbReference type="GO" id="GO:0006633">
    <property type="term" value="P:fatty acid biosynthetic process"/>
    <property type="evidence" value="ECO:0007669"/>
    <property type="project" value="UniProtKB-UniPathway"/>
</dbReference>
<keyword evidence="8" id="KW-0444">Lipid biosynthesis</keyword>
<dbReference type="InterPro" id="IPR011284">
    <property type="entry name" value="3oxo_ACP_reduc"/>
</dbReference>
<dbReference type="RefSeq" id="WP_037548042.1">
    <property type="nucleotide sequence ID" value="NZ_JNUP01000065.1"/>
</dbReference>
<organism evidence="10 11">
    <name type="scientific">Spirochaeta lutea</name>
    <dbReference type="NCBI Taxonomy" id="1480694"/>
    <lineage>
        <taxon>Bacteria</taxon>
        <taxon>Pseudomonadati</taxon>
        <taxon>Spirochaetota</taxon>
        <taxon>Spirochaetia</taxon>
        <taxon>Spirochaetales</taxon>
        <taxon>Spirochaetaceae</taxon>
        <taxon>Spirochaeta</taxon>
    </lineage>
</organism>
<dbReference type="SUPFAM" id="SSF51735">
    <property type="entry name" value="NAD(P)-binding Rossmann-fold domains"/>
    <property type="match status" value="1"/>
</dbReference>
<dbReference type="STRING" id="1480694.DC28_10005"/>
<dbReference type="AlphaFoldDB" id="A0A098QVI4"/>
<comment type="caution">
    <text evidence="10">The sequence shown here is derived from an EMBL/GenBank/DDBJ whole genome shotgun (WGS) entry which is preliminary data.</text>
</comment>
<evidence type="ECO:0000256" key="7">
    <source>
        <dbReference type="PIRSR" id="PIRSR611284-2"/>
    </source>
</evidence>
<dbReference type="SMART" id="SM00822">
    <property type="entry name" value="PKS_KR"/>
    <property type="match status" value="1"/>
</dbReference>
<dbReference type="NCBIfam" id="NF005559">
    <property type="entry name" value="PRK07231.1"/>
    <property type="match status" value="1"/>
</dbReference>
<feature type="binding site" evidence="7">
    <location>
        <begin position="155"/>
        <end position="159"/>
    </location>
    <ligand>
        <name>NADP(+)</name>
        <dbReference type="ChEBI" id="CHEBI:58349"/>
    </ligand>
</feature>
<keyword evidence="4 8" id="KW-0560">Oxidoreductase</keyword>
<dbReference type="EMBL" id="JNUP01000065">
    <property type="protein sequence ID" value="KGE71601.1"/>
    <property type="molecule type" value="Genomic_DNA"/>
</dbReference>
<keyword evidence="8" id="KW-0275">Fatty acid biosynthesis</keyword>
<dbReference type="Gene3D" id="3.40.50.720">
    <property type="entry name" value="NAD(P)-binding Rossmann-like Domain"/>
    <property type="match status" value="1"/>
</dbReference>
<comment type="function">
    <text evidence="1 8">Catalyzes the NADPH-dependent reduction of beta-ketoacyl-ACP substrates to beta-hydroxyacyl-ACP products, the first reductive step in the elongation cycle of fatty acid biosynthesis.</text>
</comment>
<keyword evidence="8" id="KW-0443">Lipid metabolism</keyword>
<evidence type="ECO:0000256" key="5">
    <source>
        <dbReference type="ARBA" id="ARBA00048508"/>
    </source>
</evidence>
<dbReference type="InterPro" id="IPR002347">
    <property type="entry name" value="SDR_fam"/>
</dbReference>
<gene>
    <name evidence="10" type="ORF">DC28_10005</name>
</gene>
<dbReference type="UniPathway" id="UPA00094"/>
<comment type="similarity">
    <text evidence="2 8">Belongs to the short-chain dehydrogenases/reductases (SDR) family.</text>
</comment>
<evidence type="ECO:0000259" key="9">
    <source>
        <dbReference type="SMART" id="SM00822"/>
    </source>
</evidence>
<dbReference type="PANTHER" id="PTHR42760">
    <property type="entry name" value="SHORT-CHAIN DEHYDROGENASES/REDUCTASES FAMILY MEMBER"/>
    <property type="match status" value="1"/>
</dbReference>
<accession>A0A098QVI4</accession>
<feature type="binding site" evidence="7">
    <location>
        <begin position="12"/>
        <end position="15"/>
    </location>
    <ligand>
        <name>NADP(+)</name>
        <dbReference type="ChEBI" id="CHEBI:58349"/>
    </ligand>
</feature>
<keyword evidence="11" id="KW-1185">Reference proteome</keyword>
<dbReference type="eggNOG" id="COG1028">
    <property type="taxonomic scope" value="Bacteria"/>
</dbReference>
<dbReference type="NCBIfam" id="TIGR01830">
    <property type="entry name" value="3oxo_ACP_reduc"/>
    <property type="match status" value="1"/>
</dbReference>
<comment type="subunit">
    <text evidence="8">Homotetramer.</text>
</comment>
<dbReference type="GO" id="GO:0004316">
    <property type="term" value="F:3-oxoacyl-[acyl-carrier-protein] reductase (NADPH) activity"/>
    <property type="evidence" value="ECO:0007669"/>
    <property type="project" value="UniProtKB-UniRule"/>
</dbReference>
<name>A0A098QVI4_9SPIO</name>
<dbReference type="Proteomes" id="UP000029692">
    <property type="component" value="Unassembled WGS sequence"/>
</dbReference>
<evidence type="ECO:0000256" key="8">
    <source>
        <dbReference type="RuleBase" id="RU366074"/>
    </source>
</evidence>
<reference evidence="10 11" key="1">
    <citation type="submission" date="2014-05" db="EMBL/GenBank/DDBJ databases">
        <title>De novo Genome Sequence of Spirocheata sp.</title>
        <authorList>
            <person name="Shivani Y."/>
            <person name="Subhash Y."/>
            <person name="Tushar L."/>
            <person name="Sasikala C."/>
            <person name="Ramana C.V."/>
        </authorList>
    </citation>
    <scope>NUCLEOTIDE SEQUENCE [LARGE SCALE GENOMIC DNA]</scope>
    <source>
        <strain evidence="10 11">JC230</strain>
    </source>
</reference>